<evidence type="ECO:0000256" key="2">
    <source>
        <dbReference type="ARBA" id="ARBA00010869"/>
    </source>
</evidence>
<evidence type="ECO:0000256" key="5">
    <source>
        <dbReference type="ARBA" id="ARBA00049406"/>
    </source>
</evidence>
<dbReference type="CDD" id="cd04886">
    <property type="entry name" value="ACT_ThrD-II-like"/>
    <property type="match status" value="1"/>
</dbReference>
<accession>A0A4Y9ENV9</accession>
<dbReference type="GO" id="GO:0006565">
    <property type="term" value="P:L-serine catabolic process"/>
    <property type="evidence" value="ECO:0007669"/>
    <property type="project" value="TreeGrafter"/>
</dbReference>
<evidence type="ECO:0000313" key="7">
    <source>
        <dbReference type="EMBL" id="TFU03410.1"/>
    </source>
</evidence>
<dbReference type="InterPro" id="IPR044561">
    <property type="entry name" value="ACT_ThrD-II-like"/>
</dbReference>
<evidence type="ECO:0000256" key="3">
    <source>
        <dbReference type="ARBA" id="ARBA00022898"/>
    </source>
</evidence>
<comment type="cofactor">
    <cofactor evidence="1">
        <name>pyridoxal 5'-phosphate</name>
        <dbReference type="ChEBI" id="CHEBI:597326"/>
    </cofactor>
</comment>
<dbReference type="PANTHER" id="PTHR48078:SF6">
    <property type="entry name" value="L-THREONINE DEHYDRATASE CATABOLIC TDCB"/>
    <property type="match status" value="1"/>
</dbReference>
<evidence type="ECO:0000256" key="4">
    <source>
        <dbReference type="ARBA" id="ARBA00023239"/>
    </source>
</evidence>
<dbReference type="SUPFAM" id="SSF53686">
    <property type="entry name" value="Tryptophan synthase beta subunit-like PLP-dependent enzymes"/>
    <property type="match status" value="1"/>
</dbReference>
<dbReference type="FunFam" id="3.40.50.1100:FF:000005">
    <property type="entry name" value="Threonine dehydratase catabolic"/>
    <property type="match status" value="1"/>
</dbReference>
<sequence length="413" mass="44552">MTALAEAVTSLPICYEDVVAARAAIGSNVIRTPCLRSQTLSELTNADVWLKFENLQFTAAYKERGALNKLMSLNAEQRARGVIAASAGNHAQGLSYHAKRLGIPATIVMPRFAPVVKVKQTEGHGAIVILHGESFDEASAYAHTVAAQRNLVYVPPFDDALVMAGQGTVALEMLEDAPEIDTLVVPIGGGGLISGMATAAKHINPAIEVIGVQAELYASMYAKLRGQSAACDGDTLAEGIAVKEPGKLTFEVVKALVDDVVLVGERDLEKALAMLLNIEKTVVEGAGAAGLAAMLAHPHRFRGRKVGLVLCGGNIDTRLLANVLLRDLARSGRLARLRIRLKDRPGQLFEVARIFDQQQVNILEVYHQRVFTNLPAKGLITDIECETRDRDHLDRLVEALRGAGYEVRNMELD</sequence>
<dbReference type="Gene3D" id="3.30.70.260">
    <property type="match status" value="1"/>
</dbReference>
<dbReference type="AlphaFoldDB" id="A0A4Y9ENV9"/>
<dbReference type="InterPro" id="IPR050147">
    <property type="entry name" value="Ser/Thr_Dehydratase"/>
</dbReference>
<dbReference type="Pfam" id="PF00291">
    <property type="entry name" value="PALP"/>
    <property type="match status" value="1"/>
</dbReference>
<comment type="similarity">
    <text evidence="2">Belongs to the serine/threonine dehydratase family.</text>
</comment>
<comment type="catalytic activity">
    <reaction evidence="5">
        <text>L-serine = pyruvate + NH4(+)</text>
        <dbReference type="Rhea" id="RHEA:19169"/>
        <dbReference type="ChEBI" id="CHEBI:15361"/>
        <dbReference type="ChEBI" id="CHEBI:28938"/>
        <dbReference type="ChEBI" id="CHEBI:33384"/>
        <dbReference type="EC" id="4.3.1.17"/>
    </reaction>
</comment>
<dbReference type="Pfam" id="PF01842">
    <property type="entry name" value="ACT"/>
    <property type="match status" value="1"/>
</dbReference>
<dbReference type="SUPFAM" id="SSF55021">
    <property type="entry name" value="ACT-like"/>
    <property type="match status" value="1"/>
</dbReference>
<dbReference type="InterPro" id="IPR002912">
    <property type="entry name" value="ACT_dom"/>
</dbReference>
<protein>
    <submittedName>
        <fullName evidence="7">Threonine ammonia-lyase</fullName>
        <ecNumber evidence="7">4.3.1.19</ecNumber>
    </submittedName>
</protein>
<dbReference type="PROSITE" id="PS51671">
    <property type="entry name" value="ACT"/>
    <property type="match status" value="1"/>
</dbReference>
<dbReference type="GO" id="GO:0009097">
    <property type="term" value="P:isoleucine biosynthetic process"/>
    <property type="evidence" value="ECO:0007669"/>
    <property type="project" value="TreeGrafter"/>
</dbReference>
<dbReference type="CDD" id="cd01562">
    <property type="entry name" value="Thr-dehyd"/>
    <property type="match status" value="1"/>
</dbReference>
<keyword evidence="3" id="KW-0663">Pyridoxal phosphate</keyword>
<dbReference type="InterPro" id="IPR036052">
    <property type="entry name" value="TrpB-like_PALP_sf"/>
</dbReference>
<dbReference type="GO" id="GO:0006567">
    <property type="term" value="P:L-threonine catabolic process"/>
    <property type="evidence" value="ECO:0007669"/>
    <property type="project" value="InterPro"/>
</dbReference>
<dbReference type="EC" id="4.3.1.19" evidence="7"/>
<dbReference type="InterPro" id="IPR045865">
    <property type="entry name" value="ACT-like_dom_sf"/>
</dbReference>
<dbReference type="GO" id="GO:0004794">
    <property type="term" value="F:threonine deaminase activity"/>
    <property type="evidence" value="ECO:0007669"/>
    <property type="project" value="UniProtKB-EC"/>
</dbReference>
<dbReference type="FunFam" id="3.40.50.1100:FF:000007">
    <property type="entry name" value="L-threonine dehydratase catabolic TdcB"/>
    <property type="match status" value="1"/>
</dbReference>
<evidence type="ECO:0000259" key="6">
    <source>
        <dbReference type="PROSITE" id="PS51671"/>
    </source>
</evidence>
<dbReference type="Proteomes" id="UP000297737">
    <property type="component" value="Unassembled WGS sequence"/>
</dbReference>
<dbReference type="InterPro" id="IPR001926">
    <property type="entry name" value="TrpB-like_PALP"/>
</dbReference>
<name>A0A4Y9ENV9_9SPHN</name>
<dbReference type="Gene3D" id="3.40.50.1100">
    <property type="match status" value="2"/>
</dbReference>
<comment type="caution">
    <text evidence="7">The sequence shown here is derived from an EMBL/GenBank/DDBJ whole genome shotgun (WGS) entry which is preliminary data.</text>
</comment>
<evidence type="ECO:0000313" key="8">
    <source>
        <dbReference type="Proteomes" id="UP000297737"/>
    </source>
</evidence>
<keyword evidence="4 7" id="KW-0456">Lyase</keyword>
<keyword evidence="8" id="KW-1185">Reference proteome</keyword>
<dbReference type="InterPro" id="IPR005789">
    <property type="entry name" value="Thr_deHydtase_catblc"/>
</dbReference>
<evidence type="ECO:0000256" key="1">
    <source>
        <dbReference type="ARBA" id="ARBA00001933"/>
    </source>
</evidence>
<dbReference type="RefSeq" id="WP_135246002.1">
    <property type="nucleotide sequence ID" value="NZ_SIHO01000002.1"/>
</dbReference>
<dbReference type="GO" id="GO:0030170">
    <property type="term" value="F:pyridoxal phosphate binding"/>
    <property type="evidence" value="ECO:0007669"/>
    <property type="project" value="UniProtKB-ARBA"/>
</dbReference>
<dbReference type="OrthoDB" id="9811476at2"/>
<gene>
    <name evidence="7" type="ORF">EUV02_09560</name>
</gene>
<proteinExistence type="inferred from homology"/>
<feature type="domain" description="ACT" evidence="6">
    <location>
        <begin position="336"/>
        <end position="413"/>
    </location>
</feature>
<organism evidence="7 8">
    <name type="scientific">Glacieibacterium arshaanense</name>
    <dbReference type="NCBI Taxonomy" id="2511025"/>
    <lineage>
        <taxon>Bacteria</taxon>
        <taxon>Pseudomonadati</taxon>
        <taxon>Pseudomonadota</taxon>
        <taxon>Alphaproteobacteria</taxon>
        <taxon>Sphingomonadales</taxon>
        <taxon>Sphingosinicellaceae</taxon>
        <taxon>Glacieibacterium</taxon>
    </lineage>
</organism>
<dbReference type="NCBIfam" id="TIGR01127">
    <property type="entry name" value="ilvA_1Cterm"/>
    <property type="match status" value="1"/>
</dbReference>
<dbReference type="GO" id="GO:0003941">
    <property type="term" value="F:L-serine ammonia-lyase activity"/>
    <property type="evidence" value="ECO:0007669"/>
    <property type="project" value="UniProtKB-EC"/>
</dbReference>
<dbReference type="PANTHER" id="PTHR48078">
    <property type="entry name" value="THREONINE DEHYDRATASE, MITOCHONDRIAL-RELATED"/>
    <property type="match status" value="1"/>
</dbReference>
<dbReference type="NCBIfam" id="NF005600">
    <property type="entry name" value="PRK07334.1"/>
    <property type="match status" value="1"/>
</dbReference>
<reference evidence="7 8" key="1">
    <citation type="submission" date="2019-02" db="EMBL/GenBank/DDBJ databases">
        <title>Polymorphobacter sp. isolated from the lake at the Tibet of China.</title>
        <authorList>
            <person name="Li A."/>
        </authorList>
    </citation>
    <scope>NUCLEOTIDE SEQUENCE [LARGE SCALE GENOMIC DNA]</scope>
    <source>
        <strain evidence="7 8">DJ1R-1</strain>
    </source>
</reference>
<dbReference type="EMBL" id="SIHO01000002">
    <property type="protein sequence ID" value="TFU03410.1"/>
    <property type="molecule type" value="Genomic_DNA"/>
</dbReference>